<feature type="DNA-binding region" description="H-T-H motif" evidence="4">
    <location>
        <begin position="38"/>
        <end position="57"/>
    </location>
</feature>
<dbReference type="GO" id="GO:0000976">
    <property type="term" value="F:transcription cis-regulatory region binding"/>
    <property type="evidence" value="ECO:0007669"/>
    <property type="project" value="TreeGrafter"/>
</dbReference>
<dbReference type="InterPro" id="IPR050109">
    <property type="entry name" value="HTH-type_TetR-like_transc_reg"/>
</dbReference>
<dbReference type="GO" id="GO:0003700">
    <property type="term" value="F:DNA-binding transcription factor activity"/>
    <property type="evidence" value="ECO:0007669"/>
    <property type="project" value="TreeGrafter"/>
</dbReference>
<dbReference type="PROSITE" id="PS50977">
    <property type="entry name" value="HTH_TETR_2"/>
    <property type="match status" value="1"/>
</dbReference>
<dbReference type="OrthoDB" id="2570341at2"/>
<dbReference type="PANTHER" id="PTHR30055">
    <property type="entry name" value="HTH-TYPE TRANSCRIPTIONAL REGULATOR RUTR"/>
    <property type="match status" value="1"/>
</dbReference>
<dbReference type="InterPro" id="IPR009057">
    <property type="entry name" value="Homeodomain-like_sf"/>
</dbReference>
<evidence type="ECO:0000256" key="2">
    <source>
        <dbReference type="ARBA" id="ARBA00023125"/>
    </source>
</evidence>
<accession>A0A1M5E1D2</accession>
<feature type="region of interest" description="Disordered" evidence="5">
    <location>
        <begin position="180"/>
        <end position="225"/>
    </location>
</feature>
<dbReference type="Gene3D" id="1.10.10.60">
    <property type="entry name" value="Homeodomain-like"/>
    <property type="match status" value="1"/>
</dbReference>
<dbReference type="PRINTS" id="PR00455">
    <property type="entry name" value="HTHTETR"/>
</dbReference>
<evidence type="ECO:0000256" key="3">
    <source>
        <dbReference type="ARBA" id="ARBA00023163"/>
    </source>
</evidence>
<dbReference type="RefSeq" id="WP_073386986.1">
    <property type="nucleotide sequence ID" value="NZ_FQVU01000001.1"/>
</dbReference>
<dbReference type="Gene3D" id="1.10.357.10">
    <property type="entry name" value="Tetracycline Repressor, domain 2"/>
    <property type="match status" value="1"/>
</dbReference>
<name>A0A1M5E1D2_9ACTN</name>
<dbReference type="EMBL" id="FQVU01000001">
    <property type="protein sequence ID" value="SHF73049.1"/>
    <property type="molecule type" value="Genomic_DNA"/>
</dbReference>
<evidence type="ECO:0000313" key="8">
    <source>
        <dbReference type="Proteomes" id="UP000186132"/>
    </source>
</evidence>
<evidence type="ECO:0000313" key="7">
    <source>
        <dbReference type="EMBL" id="SHF73049.1"/>
    </source>
</evidence>
<dbReference type="SUPFAM" id="SSF48498">
    <property type="entry name" value="Tetracyclin repressor-like, C-terminal domain"/>
    <property type="match status" value="1"/>
</dbReference>
<proteinExistence type="predicted"/>
<evidence type="ECO:0000256" key="4">
    <source>
        <dbReference type="PROSITE-ProRule" id="PRU00335"/>
    </source>
</evidence>
<dbReference type="PANTHER" id="PTHR30055:SF151">
    <property type="entry name" value="TRANSCRIPTIONAL REGULATORY PROTEIN"/>
    <property type="match status" value="1"/>
</dbReference>
<feature type="domain" description="HTH tetR-type" evidence="6">
    <location>
        <begin position="15"/>
        <end position="75"/>
    </location>
</feature>
<evidence type="ECO:0000256" key="5">
    <source>
        <dbReference type="SAM" id="MobiDB-lite"/>
    </source>
</evidence>
<dbReference type="Proteomes" id="UP000186132">
    <property type="component" value="Unassembled WGS sequence"/>
</dbReference>
<protein>
    <submittedName>
        <fullName evidence="7">Transcriptional regulator, TetR family</fullName>
    </submittedName>
</protein>
<reference evidence="7 8" key="1">
    <citation type="submission" date="2016-11" db="EMBL/GenBank/DDBJ databases">
        <authorList>
            <person name="Jaros S."/>
            <person name="Januszkiewicz K."/>
            <person name="Wedrychowicz H."/>
        </authorList>
    </citation>
    <scope>NUCLEOTIDE SEQUENCE [LARGE SCALE GENOMIC DNA]</scope>
    <source>
        <strain evidence="7 8">DSM 45627</strain>
    </source>
</reference>
<keyword evidence="1" id="KW-0805">Transcription regulation</keyword>
<gene>
    <name evidence="7" type="ORF">SAMN05443575_0759</name>
</gene>
<evidence type="ECO:0000256" key="1">
    <source>
        <dbReference type="ARBA" id="ARBA00023015"/>
    </source>
</evidence>
<keyword evidence="8" id="KW-1185">Reference proteome</keyword>
<keyword evidence="3" id="KW-0804">Transcription</keyword>
<dbReference type="AlphaFoldDB" id="A0A1M5E1D2"/>
<evidence type="ECO:0000259" key="6">
    <source>
        <dbReference type="PROSITE" id="PS50977"/>
    </source>
</evidence>
<dbReference type="Pfam" id="PF13305">
    <property type="entry name" value="TetR_C_33"/>
    <property type="match status" value="1"/>
</dbReference>
<dbReference type="SUPFAM" id="SSF46689">
    <property type="entry name" value="Homeodomain-like"/>
    <property type="match status" value="1"/>
</dbReference>
<sequence>MTDNGTGGSAPRRSPLSPERIISETLALIDEQGIAAASMRTVADRLGVRAMSLYRHIDNREDLFDAVVERIVNELSEDPDVPASAESVGWRDYLRGLAWGVRRYARAHPHAFPLVATRPPHAPWVNPPLRSLRWIEAMLETLRAADFTDDQVLFTYRTFNSFLLGYLLLETSSMVLADPKPGDGSFQTGDDSGEHDPVDPADPVPGGVSPTRRSEVREAAAEADTATDLVDVTGDVPESEYPQIHRLRRGLTEDRFEEEFGAGLEVLLDRIAAELAG</sequence>
<dbReference type="InterPro" id="IPR036271">
    <property type="entry name" value="Tet_transcr_reg_TetR-rel_C_sf"/>
</dbReference>
<organism evidence="7 8">
    <name type="scientific">Jatrophihabitans endophyticus</name>
    <dbReference type="NCBI Taxonomy" id="1206085"/>
    <lineage>
        <taxon>Bacteria</taxon>
        <taxon>Bacillati</taxon>
        <taxon>Actinomycetota</taxon>
        <taxon>Actinomycetes</taxon>
        <taxon>Jatrophihabitantales</taxon>
        <taxon>Jatrophihabitantaceae</taxon>
        <taxon>Jatrophihabitans</taxon>
    </lineage>
</organism>
<dbReference type="Pfam" id="PF00440">
    <property type="entry name" value="TetR_N"/>
    <property type="match status" value="1"/>
</dbReference>
<keyword evidence="2 4" id="KW-0238">DNA-binding</keyword>
<dbReference type="InterPro" id="IPR001647">
    <property type="entry name" value="HTH_TetR"/>
</dbReference>
<dbReference type="InterPro" id="IPR025996">
    <property type="entry name" value="MT1864/Rv1816-like_C"/>
</dbReference>